<evidence type="ECO:0000256" key="4">
    <source>
        <dbReference type="ARBA" id="ARBA00022840"/>
    </source>
</evidence>
<sequence>MALTSDSTQTTQTTADESSDGPSDPPPTPGERIGPYRLVRYLGAGGMGLVYEAIDDELGDRVAIKTLSRLDPWRLFRLKQEFRTLAGIRHDNLVRHEALVVADGTWFLAMEYVGGARLVEAVRADPGQLRPALAQLAAGVRALHAAGVLHLDLKPANVLVEAGGRVVILDFGLAQSATVSAGASPRGAAGTPGYIAPELLRGAAASPASDWFAVGVILFQLLTGELPGPHRRPSERAGAVPPDLDGLCAAMLAPDPKDRPDGAEIAGRLGVTVKAGDDRGPVPLLGRDDERAALLQALAEATPGAPNFVRVSGASGVGKTRLVREVLGELERDGAALVLAGRCYECESVPYGGFDAVVDALMRRLRAARCWREVDVAAASTVFPVLSALLRGPQEDPEGAVERAAAFAAVRALIAAAAGGRPVVLFVDDLHHAGADTAGLMLDLLLPRDDELALTIVATCRSDREADSACLRELYARADARGQAIAERRLAVAALARDACEALLRHHLGERADAAIADLAQESGGNPFLLEALALGGAAGPVPAIAEWVRRRAQGLSAEAQRLLAAVALAGQPLPQGVLLQAARVQSPGATLGALRALALIRMQGSRRWDIVEPTHDRIGEGVVGGLEPGLRVELHAALAGALERERWGAPELRARHWKGAGELARASGAAEEAAAEAEQALAFERAAALLGDAAEWIAGEDRPRAAELRRRQGRVLVRAGRCAAGAEAFLRGAEDVPEDSRSELLRQAADAWMAGGYIDRGLDLLRPMLRAEGLWWPRSTPLAALALLWTYARLRLRGIEARGDVAPTDAQLRRVDLCWSVGMGLTNTMPADGMLFAVRALLAALQAGEPQRIGRGLAVLGAFHRMIGRAEVGARYVQRAREIAEARDDPQLLGLTYVCSAADAMISGDWRECAARCARGLDALSAPRAGMPWERVLGACFELTALDQLGRFVDVERRAGEHLRDAEARGDLYGLVVFSQFFAQARVAAGDLATARHYARDSVRRWTRRDYTLQHFYALRIEVCCDLYDGEAVRADSALRERWGAISRAGLLRNPISRIDALLLRARCALARGDRRGAACIARRLACESRPDAGLHARWIRARAAPQRPGAAAELAAAARGFGEVDMTMAAWALERRLAGADHERLAQADRALRELGVRDPERWQRVFLP</sequence>
<dbReference type="PROSITE" id="PS00107">
    <property type="entry name" value="PROTEIN_KINASE_ATP"/>
    <property type="match status" value="1"/>
</dbReference>
<dbReference type="Proteomes" id="UP001139031">
    <property type="component" value="Unassembled WGS sequence"/>
</dbReference>
<evidence type="ECO:0000256" key="3">
    <source>
        <dbReference type="ARBA" id="ARBA00022777"/>
    </source>
</evidence>
<dbReference type="SUPFAM" id="SSF56112">
    <property type="entry name" value="Protein kinase-like (PK-like)"/>
    <property type="match status" value="1"/>
</dbReference>
<dbReference type="SMART" id="SM00382">
    <property type="entry name" value="AAA"/>
    <property type="match status" value="1"/>
</dbReference>
<dbReference type="Gene3D" id="3.40.50.300">
    <property type="entry name" value="P-loop containing nucleotide triphosphate hydrolases"/>
    <property type="match status" value="1"/>
</dbReference>
<dbReference type="PANTHER" id="PTHR43289:SF6">
    <property type="entry name" value="SERINE_THREONINE-PROTEIN KINASE NEKL-3"/>
    <property type="match status" value="1"/>
</dbReference>
<protein>
    <submittedName>
        <fullName evidence="8">AAA family ATPase</fullName>
    </submittedName>
</protein>
<dbReference type="InterPro" id="IPR011009">
    <property type="entry name" value="Kinase-like_dom_sf"/>
</dbReference>
<dbReference type="SUPFAM" id="SSF52540">
    <property type="entry name" value="P-loop containing nucleoside triphosphate hydrolases"/>
    <property type="match status" value="1"/>
</dbReference>
<dbReference type="Gene3D" id="3.30.200.20">
    <property type="entry name" value="Phosphorylase Kinase, domain 1"/>
    <property type="match status" value="1"/>
</dbReference>
<dbReference type="SMART" id="SM00220">
    <property type="entry name" value="S_TKc"/>
    <property type="match status" value="1"/>
</dbReference>
<keyword evidence="9" id="KW-1185">Reference proteome</keyword>
<organism evidence="8 9">
    <name type="scientific">Nannocystis pusilla</name>
    <dbReference type="NCBI Taxonomy" id="889268"/>
    <lineage>
        <taxon>Bacteria</taxon>
        <taxon>Pseudomonadati</taxon>
        <taxon>Myxococcota</taxon>
        <taxon>Polyangia</taxon>
        <taxon>Nannocystales</taxon>
        <taxon>Nannocystaceae</taxon>
        <taxon>Nannocystis</taxon>
    </lineage>
</organism>
<dbReference type="RefSeq" id="WP_224192375.1">
    <property type="nucleotide sequence ID" value="NZ_JAIRAU010000019.1"/>
</dbReference>
<evidence type="ECO:0000256" key="1">
    <source>
        <dbReference type="ARBA" id="ARBA00022679"/>
    </source>
</evidence>
<name>A0ABS7TQY7_9BACT</name>
<evidence type="ECO:0000313" key="9">
    <source>
        <dbReference type="Proteomes" id="UP001139031"/>
    </source>
</evidence>
<evidence type="ECO:0000256" key="5">
    <source>
        <dbReference type="PROSITE-ProRule" id="PRU10141"/>
    </source>
</evidence>
<dbReference type="PROSITE" id="PS00108">
    <property type="entry name" value="PROTEIN_KINASE_ST"/>
    <property type="match status" value="1"/>
</dbReference>
<dbReference type="InterPro" id="IPR000719">
    <property type="entry name" value="Prot_kinase_dom"/>
</dbReference>
<keyword evidence="2 5" id="KW-0547">Nucleotide-binding</keyword>
<comment type="caution">
    <text evidence="8">The sequence shown here is derived from an EMBL/GenBank/DDBJ whole genome shotgun (WGS) entry which is preliminary data.</text>
</comment>
<dbReference type="InterPro" id="IPR008271">
    <property type="entry name" value="Ser/Thr_kinase_AS"/>
</dbReference>
<evidence type="ECO:0000256" key="2">
    <source>
        <dbReference type="ARBA" id="ARBA00022741"/>
    </source>
</evidence>
<dbReference type="CDD" id="cd14014">
    <property type="entry name" value="STKc_PknB_like"/>
    <property type="match status" value="1"/>
</dbReference>
<accession>A0ABS7TQY7</accession>
<dbReference type="InterPro" id="IPR041664">
    <property type="entry name" value="AAA_16"/>
</dbReference>
<keyword evidence="1" id="KW-0808">Transferase</keyword>
<dbReference type="InterPro" id="IPR017441">
    <property type="entry name" value="Protein_kinase_ATP_BS"/>
</dbReference>
<reference evidence="8" key="1">
    <citation type="submission" date="2021-08" db="EMBL/GenBank/DDBJ databases">
        <authorList>
            <person name="Stevens D.C."/>
        </authorList>
    </citation>
    <scope>NUCLEOTIDE SEQUENCE</scope>
    <source>
        <strain evidence="8">DSM 53165</strain>
    </source>
</reference>
<feature type="compositionally biased region" description="Low complexity" evidence="6">
    <location>
        <begin position="1"/>
        <end position="22"/>
    </location>
</feature>
<dbReference type="InterPro" id="IPR027417">
    <property type="entry name" value="P-loop_NTPase"/>
</dbReference>
<evidence type="ECO:0000313" key="8">
    <source>
        <dbReference type="EMBL" id="MBZ5710605.1"/>
    </source>
</evidence>
<feature type="binding site" evidence="5">
    <location>
        <position position="65"/>
    </location>
    <ligand>
        <name>ATP</name>
        <dbReference type="ChEBI" id="CHEBI:30616"/>
    </ligand>
</feature>
<dbReference type="Gene3D" id="1.10.510.10">
    <property type="entry name" value="Transferase(Phosphotransferase) domain 1"/>
    <property type="match status" value="1"/>
</dbReference>
<gene>
    <name evidence="8" type="ORF">K7C98_15195</name>
</gene>
<evidence type="ECO:0000259" key="7">
    <source>
        <dbReference type="PROSITE" id="PS50011"/>
    </source>
</evidence>
<evidence type="ECO:0000256" key="6">
    <source>
        <dbReference type="SAM" id="MobiDB-lite"/>
    </source>
</evidence>
<dbReference type="Pfam" id="PF13191">
    <property type="entry name" value="AAA_16"/>
    <property type="match status" value="1"/>
</dbReference>
<keyword evidence="3" id="KW-0418">Kinase</keyword>
<dbReference type="PANTHER" id="PTHR43289">
    <property type="entry name" value="MITOGEN-ACTIVATED PROTEIN KINASE KINASE KINASE 20-RELATED"/>
    <property type="match status" value="1"/>
</dbReference>
<feature type="region of interest" description="Disordered" evidence="6">
    <location>
        <begin position="1"/>
        <end position="34"/>
    </location>
</feature>
<proteinExistence type="predicted"/>
<keyword evidence="4 5" id="KW-0067">ATP-binding</keyword>
<feature type="domain" description="Protein kinase" evidence="7">
    <location>
        <begin position="36"/>
        <end position="285"/>
    </location>
</feature>
<dbReference type="Pfam" id="PF00069">
    <property type="entry name" value="Pkinase"/>
    <property type="match status" value="1"/>
</dbReference>
<dbReference type="PROSITE" id="PS50011">
    <property type="entry name" value="PROTEIN_KINASE_DOM"/>
    <property type="match status" value="1"/>
</dbReference>
<dbReference type="EMBL" id="JAIRAU010000019">
    <property type="protein sequence ID" value="MBZ5710605.1"/>
    <property type="molecule type" value="Genomic_DNA"/>
</dbReference>
<dbReference type="InterPro" id="IPR003593">
    <property type="entry name" value="AAA+_ATPase"/>
</dbReference>